<dbReference type="AlphaFoldDB" id="S0NF22"/>
<dbReference type="InterPro" id="IPR009326">
    <property type="entry name" value="DUF984"/>
</dbReference>
<name>S0NF22_9ENTE</name>
<proteinExistence type="predicted"/>
<dbReference type="InterPro" id="IPR007374">
    <property type="entry name" value="ASCH_domain"/>
</dbReference>
<dbReference type="SMART" id="SM01022">
    <property type="entry name" value="ASCH"/>
    <property type="match status" value="1"/>
</dbReference>
<dbReference type="RefSeq" id="WP_016173996.1">
    <property type="nucleotide sequence ID" value="NZ_KE136389.1"/>
</dbReference>
<evidence type="ECO:0000313" key="2">
    <source>
        <dbReference type="EMBL" id="EOT30481.1"/>
    </source>
</evidence>
<accession>S0NF22</accession>
<dbReference type="eggNOG" id="COG4405">
    <property type="taxonomic scope" value="Bacteria"/>
</dbReference>
<feature type="domain" description="ASCH" evidence="1">
    <location>
        <begin position="24"/>
        <end position="148"/>
    </location>
</feature>
<dbReference type="OrthoDB" id="9807542at2"/>
<gene>
    <name evidence="2" type="ORF">OMQ_00184</name>
</gene>
<dbReference type="CDD" id="cd06553">
    <property type="entry name" value="ASCH_Ef3133_like"/>
    <property type="match status" value="1"/>
</dbReference>
<dbReference type="PANTHER" id="PTHR39203">
    <property type="entry name" value="CYTOPLASMIC PROTEIN-RELATED"/>
    <property type="match status" value="1"/>
</dbReference>
<dbReference type="EMBL" id="AHYT01000001">
    <property type="protein sequence ID" value="EOT30481.1"/>
    <property type="molecule type" value="Genomic_DNA"/>
</dbReference>
<sequence length="151" mass="17143">MDSKEYWQIFSQKHGLSKEVPDAWMFGDGSEKMGNELGQLVVQGIKTGTCAAKCVYDIEGEPFPNVGDYAIVLDGHNQPLAVIQYTKIAIIPMNEVTAEFAISEGEGDLSYAYWYNEHERFFRWELSQYGLNFSPTMELVCQSFQVVDINH</sequence>
<organism evidence="2 3">
    <name type="scientific">Enterococcus saccharolyticus subsp. saccharolyticus ATCC 43076</name>
    <dbReference type="NCBI Taxonomy" id="1139996"/>
    <lineage>
        <taxon>Bacteria</taxon>
        <taxon>Bacillati</taxon>
        <taxon>Bacillota</taxon>
        <taxon>Bacilli</taxon>
        <taxon>Lactobacillales</taxon>
        <taxon>Enterococcaceae</taxon>
        <taxon>Enterococcus</taxon>
    </lineage>
</organism>
<dbReference type="PANTHER" id="PTHR39203:SF1">
    <property type="entry name" value="CYTOPLASMIC PROTEIN"/>
    <property type="match status" value="1"/>
</dbReference>
<keyword evidence="3" id="KW-1185">Reference proteome</keyword>
<dbReference type="SUPFAM" id="SSF88697">
    <property type="entry name" value="PUA domain-like"/>
    <property type="match status" value="1"/>
</dbReference>
<comment type="caution">
    <text evidence="2">The sequence shown here is derived from an EMBL/GenBank/DDBJ whole genome shotgun (WGS) entry which is preliminary data.</text>
</comment>
<dbReference type="Proteomes" id="UP000014136">
    <property type="component" value="Unassembled WGS sequence"/>
</dbReference>
<evidence type="ECO:0000259" key="1">
    <source>
        <dbReference type="SMART" id="SM01022"/>
    </source>
</evidence>
<dbReference type="HOGENOM" id="CLU_102450_0_1_9"/>
<protein>
    <recommendedName>
        <fullName evidence="1">ASCH domain-containing protein</fullName>
    </recommendedName>
</protein>
<evidence type="ECO:0000313" key="3">
    <source>
        <dbReference type="Proteomes" id="UP000014136"/>
    </source>
</evidence>
<reference evidence="2 3" key="1">
    <citation type="submission" date="2013-03" db="EMBL/GenBank/DDBJ databases">
        <title>The Genome Sequence of Enterococcus saccharolyticus ATCC_43076 (Illumina only assembly).</title>
        <authorList>
            <consortium name="The Broad Institute Genomics Platform"/>
            <consortium name="The Broad Institute Genome Sequencing Center for Infectious Disease"/>
            <person name="Earl A."/>
            <person name="Russ C."/>
            <person name="Gilmore M."/>
            <person name="Surin D."/>
            <person name="Walker B."/>
            <person name="Young S."/>
            <person name="Zeng Q."/>
            <person name="Gargeya S."/>
            <person name="Fitzgerald M."/>
            <person name="Haas B."/>
            <person name="Abouelleil A."/>
            <person name="Allen A.W."/>
            <person name="Alvarado L."/>
            <person name="Arachchi H.M."/>
            <person name="Berlin A.M."/>
            <person name="Chapman S.B."/>
            <person name="Gainer-Dewar J."/>
            <person name="Goldberg J."/>
            <person name="Griggs A."/>
            <person name="Gujja S."/>
            <person name="Hansen M."/>
            <person name="Howarth C."/>
            <person name="Imamovic A."/>
            <person name="Ireland A."/>
            <person name="Larimer J."/>
            <person name="McCowan C."/>
            <person name="Murphy C."/>
            <person name="Pearson M."/>
            <person name="Poon T.W."/>
            <person name="Priest M."/>
            <person name="Roberts A."/>
            <person name="Saif S."/>
            <person name="Shea T."/>
            <person name="Sisk P."/>
            <person name="Sykes S."/>
            <person name="Wortman J."/>
            <person name="Nusbaum C."/>
            <person name="Birren B."/>
        </authorList>
    </citation>
    <scope>NUCLEOTIDE SEQUENCE [LARGE SCALE GENOMIC DNA]</scope>
    <source>
        <strain evidence="2 3">ATCC 43076</strain>
    </source>
</reference>
<dbReference type="PIRSF" id="PIRSF021320">
    <property type="entry name" value="DUF984"/>
    <property type="match status" value="1"/>
</dbReference>
<dbReference type="PATRIC" id="fig|1139996.3.peg.174"/>
<dbReference type="Pfam" id="PF04266">
    <property type="entry name" value="ASCH"/>
    <property type="match status" value="1"/>
</dbReference>
<dbReference type="InterPro" id="IPR015947">
    <property type="entry name" value="PUA-like_sf"/>
</dbReference>
<dbReference type="Gene3D" id="3.10.400.10">
    <property type="entry name" value="Sulfate adenylyltransferase"/>
    <property type="match status" value="1"/>
</dbReference>